<comment type="similarity">
    <text evidence="3">Belongs to the glycosyl hydrolase 2 family.</text>
</comment>
<protein>
    <recommendedName>
        <fullName evidence="5">beta-galactosidase</fullName>
        <ecNumber evidence="5">3.2.1.23</ecNumber>
    </recommendedName>
</protein>
<dbReference type="InterPro" id="IPR006103">
    <property type="entry name" value="Glyco_hydro_2_cat"/>
</dbReference>
<dbReference type="GO" id="GO:0005990">
    <property type="term" value="P:lactose catabolic process"/>
    <property type="evidence" value="ECO:0007669"/>
    <property type="project" value="TreeGrafter"/>
</dbReference>
<dbReference type="GO" id="GO:0009341">
    <property type="term" value="C:beta-galactosidase complex"/>
    <property type="evidence" value="ECO:0007669"/>
    <property type="project" value="TreeGrafter"/>
</dbReference>
<dbReference type="InterPro" id="IPR006101">
    <property type="entry name" value="Glyco_hydro_2"/>
</dbReference>
<keyword evidence="7" id="KW-0106">Calcium</keyword>
<dbReference type="Gene3D" id="2.60.120.260">
    <property type="entry name" value="Galactose-binding domain-like"/>
    <property type="match status" value="1"/>
</dbReference>
<keyword evidence="6 12" id="KW-0378">Hydrolase</keyword>
<dbReference type="InterPro" id="IPR008979">
    <property type="entry name" value="Galactose-bd-like_sf"/>
</dbReference>
<evidence type="ECO:0000256" key="6">
    <source>
        <dbReference type="ARBA" id="ARBA00022801"/>
    </source>
</evidence>
<feature type="domain" description="Glycosyl hydrolases family 2 sugar binding" evidence="11">
    <location>
        <begin position="84"/>
        <end position="218"/>
    </location>
</feature>
<dbReference type="HOGENOM" id="CLU_007798_0_0_10"/>
<dbReference type="AlphaFoldDB" id="B5D3J9"/>
<dbReference type="EMBL" id="ABQC02000024">
    <property type="protein sequence ID" value="EDY94149.1"/>
    <property type="molecule type" value="Genomic_DNA"/>
</dbReference>
<dbReference type="PRINTS" id="PR00132">
    <property type="entry name" value="GLHYDRLASE2"/>
</dbReference>
<reference evidence="12 13" key="2">
    <citation type="submission" date="2008-08" db="EMBL/GenBank/DDBJ databases">
        <authorList>
            <person name="Fulton L."/>
            <person name="Clifton S."/>
            <person name="Fulton B."/>
            <person name="Xu J."/>
            <person name="Minx P."/>
            <person name="Pepin K.H."/>
            <person name="Johnson M."/>
            <person name="Thiruvilangam P."/>
            <person name="Bhonagiri V."/>
            <person name="Nash W.E."/>
            <person name="Mardis E.R."/>
            <person name="Wilson R.K."/>
        </authorList>
    </citation>
    <scope>NUCLEOTIDE SEQUENCE [LARGE SCALE GENOMIC DNA]</scope>
    <source>
        <strain evidence="13">DSM 17135 / JCM 12973 / M2</strain>
    </source>
</reference>
<dbReference type="Gene3D" id="2.60.40.10">
    <property type="entry name" value="Immunoglobulins"/>
    <property type="match status" value="1"/>
</dbReference>
<dbReference type="GO" id="GO:0030246">
    <property type="term" value="F:carbohydrate binding"/>
    <property type="evidence" value="ECO:0007669"/>
    <property type="project" value="InterPro"/>
</dbReference>
<sequence length="994" mass="112564">MYIIPFIHFMKVRIFVKNKSMNTDMKNNFIRLTLLASLFCNVPGLHLQAQAPHPERIYLSGTGIDNTVTWDFLCSKGQNSGKWKKIEVPCNWELQGFGEYTYGRWYTIKGAKPSDETGIYRHKFEAPKSWSGQRVKIYFDGVMTDTEVLINGKLAGEMHQGGFNRFCYDITNLLTLGKKNTLEVKVAKESANSSINAAERKADWWLYGGIYRPVWLEVVPQVHIEHFVLNADQHGKFQASCEMYGDAKGYELHVSVRGLKDGKTVLTNTGKSALSKKITDSGKEQQIEGQWADIQTWSTEDPNLYVARLELKSPEGKVIQTRETRIGFRTVEFFPQDGVYLNGTKLVVKGINRHSFSVDGGRATSAAMSRQDALLIKEMNMNAVRSHYAPDEHFLDMCDSLGIVYMDELAGWQNCYDEKVGSKLVKEMVQRDVNHPSIIIWSNGNEGGWNYQLDKLFAQYDKLQKRHVVHPWADFNDLDTHHYPAYLTGVARFTNGYKVFMPTEFMHAMYDQGGGAGLRDFWDRWNTNPLFAGGFIWVFCDEAPKRSDKGGILDSDKSNAPDGVVGPRREKEGSFYAIRAQWSPIQLKPLLITSHFNGNFLVTNEYTYTNLKECKMTYKVLSCDTPLKGVTQSVELSHGEVTLPAIQPGETGTAHFDLPDNFHEGDVLELEAFDKNGHSICNWSYPIRLVKQYFDHKMAQSPMTLEALPKATASRNASHIVLNSAKVSVTFDATTGIIKQVKAGETEVPFKDGPVAVGMKMRYEPSLSYVRETQEGAIFCAKYKGAADSIVWRLTDQGLLYMDAILLNRASGGGGFDDAFMDTKVYNLGLTFSYPEANCTGMKWLGRGPYRVWKNRIPGTNYNIWHKDYNNTITGESFENLIYPEFKGYHANMYWATLESDKTPFTVYSRNDGIFYHIFTPEEPVGRVRRTMPQFPEGDISFLLDIPAICSFKPIEQQGPNSQPGNIRIKQGDEGLHLNLMFDFRPSANINTSK</sequence>
<dbReference type="Pfam" id="PF00703">
    <property type="entry name" value="Glyco_hydro_2"/>
    <property type="match status" value="1"/>
</dbReference>
<dbReference type="InterPro" id="IPR023232">
    <property type="entry name" value="Glyco_hydro_2_AS"/>
</dbReference>
<dbReference type="Gene3D" id="3.20.20.80">
    <property type="entry name" value="Glycosidases"/>
    <property type="match status" value="1"/>
</dbReference>
<dbReference type="EC" id="3.2.1.23" evidence="5"/>
<gene>
    <name evidence="12" type="ORF">BACPLE_03593</name>
</gene>
<dbReference type="InterPro" id="IPR011013">
    <property type="entry name" value="Gal_mutarotase_sf_dom"/>
</dbReference>
<keyword evidence="8" id="KW-0326">Glycosidase</keyword>
<comment type="subunit">
    <text evidence="4">Monomer.</text>
</comment>
<evidence type="ECO:0000313" key="12">
    <source>
        <dbReference type="EMBL" id="EDY94149.1"/>
    </source>
</evidence>
<evidence type="ECO:0000256" key="7">
    <source>
        <dbReference type="ARBA" id="ARBA00022837"/>
    </source>
</evidence>
<dbReference type="SUPFAM" id="SSF49785">
    <property type="entry name" value="Galactose-binding domain-like"/>
    <property type="match status" value="1"/>
</dbReference>
<reference evidence="12 13" key="1">
    <citation type="submission" date="2008-08" db="EMBL/GenBank/DDBJ databases">
        <title>Draft genome sequence of Bacteroides plebeius (DSM 17135).</title>
        <authorList>
            <person name="Sudarsanam P."/>
            <person name="Ley R."/>
            <person name="Guruge J."/>
            <person name="Turnbaugh P.J."/>
            <person name="Mahowald M."/>
            <person name="Liep D."/>
            <person name="Gordon J."/>
        </authorList>
    </citation>
    <scope>NUCLEOTIDE SEQUENCE [LARGE SCALE GENOMIC DNA]</scope>
    <source>
        <strain evidence="13">DSM 17135 / JCM 12973 / M2</strain>
    </source>
</reference>
<proteinExistence type="inferred from homology"/>
<dbReference type="Gene3D" id="2.70.98.10">
    <property type="match status" value="1"/>
</dbReference>
<accession>B5D3J9</accession>
<evidence type="ECO:0000256" key="1">
    <source>
        <dbReference type="ARBA" id="ARBA00001412"/>
    </source>
</evidence>
<dbReference type="InterPro" id="IPR036156">
    <property type="entry name" value="Beta-gal/glucu_dom_sf"/>
</dbReference>
<dbReference type="GO" id="GO:0004565">
    <property type="term" value="F:beta-galactosidase activity"/>
    <property type="evidence" value="ECO:0007669"/>
    <property type="project" value="UniProtKB-EC"/>
</dbReference>
<dbReference type="SUPFAM" id="SSF51445">
    <property type="entry name" value="(Trans)glycosidases"/>
    <property type="match status" value="1"/>
</dbReference>
<comment type="catalytic activity">
    <reaction evidence="1">
        <text>Hydrolysis of terminal non-reducing beta-D-galactose residues in beta-D-galactosides.</text>
        <dbReference type="EC" id="3.2.1.23"/>
    </reaction>
</comment>
<dbReference type="Proteomes" id="UP000003452">
    <property type="component" value="Unassembled WGS sequence"/>
</dbReference>
<dbReference type="InterPro" id="IPR050347">
    <property type="entry name" value="Bact_Beta-galactosidase"/>
</dbReference>
<organism evidence="12 13">
    <name type="scientific">Phocaeicola plebeius (strain DSM 17135 / JCM 12973 / CCUG 54634 / M2)</name>
    <name type="common">Bacteroides plebeius</name>
    <dbReference type="NCBI Taxonomy" id="484018"/>
    <lineage>
        <taxon>Bacteria</taxon>
        <taxon>Pseudomonadati</taxon>
        <taxon>Bacteroidota</taxon>
        <taxon>Bacteroidia</taxon>
        <taxon>Bacteroidales</taxon>
        <taxon>Bacteroidaceae</taxon>
        <taxon>Phocaeicola</taxon>
    </lineage>
</organism>
<evidence type="ECO:0000259" key="9">
    <source>
        <dbReference type="Pfam" id="PF00703"/>
    </source>
</evidence>
<dbReference type="InterPro" id="IPR013783">
    <property type="entry name" value="Ig-like_fold"/>
</dbReference>
<dbReference type="PANTHER" id="PTHR46323:SF2">
    <property type="entry name" value="BETA-GALACTOSIDASE"/>
    <property type="match status" value="1"/>
</dbReference>
<evidence type="ECO:0000256" key="4">
    <source>
        <dbReference type="ARBA" id="ARBA00011245"/>
    </source>
</evidence>
<dbReference type="InterPro" id="IPR006104">
    <property type="entry name" value="Glyco_hydro_2_N"/>
</dbReference>
<dbReference type="PROSITE" id="PS00608">
    <property type="entry name" value="GLYCOSYL_HYDROL_F2_2"/>
    <property type="match status" value="1"/>
</dbReference>
<dbReference type="SUPFAM" id="SSF49303">
    <property type="entry name" value="beta-Galactosidase/glucuronidase domain"/>
    <property type="match status" value="1"/>
</dbReference>
<dbReference type="Pfam" id="PF02837">
    <property type="entry name" value="Glyco_hydro_2_N"/>
    <property type="match status" value="1"/>
</dbReference>
<comment type="cofactor">
    <cofactor evidence="2">
        <name>Ca(2+)</name>
        <dbReference type="ChEBI" id="CHEBI:29108"/>
    </cofactor>
</comment>
<dbReference type="PANTHER" id="PTHR46323">
    <property type="entry name" value="BETA-GALACTOSIDASE"/>
    <property type="match status" value="1"/>
</dbReference>
<evidence type="ECO:0000259" key="10">
    <source>
        <dbReference type="Pfam" id="PF02836"/>
    </source>
</evidence>
<comment type="caution">
    <text evidence="12">The sequence shown here is derived from an EMBL/GenBank/DDBJ whole genome shotgun (WGS) entry which is preliminary data.</text>
</comment>
<dbReference type="eggNOG" id="COG3250">
    <property type="taxonomic scope" value="Bacteria"/>
</dbReference>
<evidence type="ECO:0000256" key="5">
    <source>
        <dbReference type="ARBA" id="ARBA00012756"/>
    </source>
</evidence>
<feature type="domain" description="Glycoside hydrolase family 2 immunoglobulin-like beta-sandwich" evidence="9">
    <location>
        <begin position="222"/>
        <end position="329"/>
    </location>
</feature>
<feature type="domain" description="Glycoside hydrolase family 2 catalytic" evidence="10">
    <location>
        <begin position="339"/>
        <end position="546"/>
    </location>
</feature>
<evidence type="ECO:0000256" key="3">
    <source>
        <dbReference type="ARBA" id="ARBA00007401"/>
    </source>
</evidence>
<evidence type="ECO:0000256" key="2">
    <source>
        <dbReference type="ARBA" id="ARBA00001913"/>
    </source>
</evidence>
<evidence type="ECO:0000256" key="8">
    <source>
        <dbReference type="ARBA" id="ARBA00023295"/>
    </source>
</evidence>
<evidence type="ECO:0000259" key="11">
    <source>
        <dbReference type="Pfam" id="PF02837"/>
    </source>
</evidence>
<dbReference type="InterPro" id="IPR017853">
    <property type="entry name" value="GH"/>
</dbReference>
<dbReference type="InterPro" id="IPR014718">
    <property type="entry name" value="GH-type_carb-bd"/>
</dbReference>
<dbReference type="SUPFAM" id="SSF74650">
    <property type="entry name" value="Galactose mutarotase-like"/>
    <property type="match status" value="1"/>
</dbReference>
<dbReference type="Pfam" id="PF02836">
    <property type="entry name" value="Glyco_hydro_2_C"/>
    <property type="match status" value="1"/>
</dbReference>
<evidence type="ECO:0000313" key="13">
    <source>
        <dbReference type="Proteomes" id="UP000003452"/>
    </source>
</evidence>
<dbReference type="InterPro" id="IPR006102">
    <property type="entry name" value="Ig-like_GH2"/>
</dbReference>
<name>B5D3J9_PHOPM</name>